<evidence type="ECO:0000313" key="2">
    <source>
        <dbReference type="Proteomes" id="UP000828390"/>
    </source>
</evidence>
<protein>
    <submittedName>
        <fullName evidence="1">Uncharacterized protein</fullName>
    </submittedName>
</protein>
<sequence length="68" mass="7772">MPLHVSVQGCISVFQLLFYPRRLCLQQLPLHLLPFVNLAPCLLEYPLFLLITSCAKNIPFSFKNLLGE</sequence>
<dbReference type="AlphaFoldDB" id="A0A9D4S011"/>
<evidence type="ECO:0000313" key="1">
    <source>
        <dbReference type="EMBL" id="KAH3885405.1"/>
    </source>
</evidence>
<gene>
    <name evidence="1" type="ORF">DPMN_009398</name>
</gene>
<dbReference type="Proteomes" id="UP000828390">
    <property type="component" value="Unassembled WGS sequence"/>
</dbReference>
<dbReference type="EMBL" id="JAIWYP010000001">
    <property type="protein sequence ID" value="KAH3885405.1"/>
    <property type="molecule type" value="Genomic_DNA"/>
</dbReference>
<comment type="caution">
    <text evidence="1">The sequence shown here is derived from an EMBL/GenBank/DDBJ whole genome shotgun (WGS) entry which is preliminary data.</text>
</comment>
<organism evidence="1 2">
    <name type="scientific">Dreissena polymorpha</name>
    <name type="common">Zebra mussel</name>
    <name type="synonym">Mytilus polymorpha</name>
    <dbReference type="NCBI Taxonomy" id="45954"/>
    <lineage>
        <taxon>Eukaryota</taxon>
        <taxon>Metazoa</taxon>
        <taxon>Spiralia</taxon>
        <taxon>Lophotrochozoa</taxon>
        <taxon>Mollusca</taxon>
        <taxon>Bivalvia</taxon>
        <taxon>Autobranchia</taxon>
        <taxon>Heteroconchia</taxon>
        <taxon>Euheterodonta</taxon>
        <taxon>Imparidentia</taxon>
        <taxon>Neoheterodontei</taxon>
        <taxon>Myida</taxon>
        <taxon>Dreissenoidea</taxon>
        <taxon>Dreissenidae</taxon>
        <taxon>Dreissena</taxon>
    </lineage>
</organism>
<accession>A0A9D4S011</accession>
<keyword evidence="2" id="KW-1185">Reference proteome</keyword>
<reference evidence="1" key="1">
    <citation type="journal article" date="2019" name="bioRxiv">
        <title>The Genome of the Zebra Mussel, Dreissena polymorpha: A Resource for Invasive Species Research.</title>
        <authorList>
            <person name="McCartney M.A."/>
            <person name="Auch B."/>
            <person name="Kono T."/>
            <person name="Mallez S."/>
            <person name="Zhang Y."/>
            <person name="Obille A."/>
            <person name="Becker A."/>
            <person name="Abrahante J.E."/>
            <person name="Garbe J."/>
            <person name="Badalamenti J.P."/>
            <person name="Herman A."/>
            <person name="Mangelson H."/>
            <person name="Liachko I."/>
            <person name="Sullivan S."/>
            <person name="Sone E.D."/>
            <person name="Koren S."/>
            <person name="Silverstein K.A.T."/>
            <person name="Beckman K.B."/>
            <person name="Gohl D.M."/>
        </authorList>
    </citation>
    <scope>NUCLEOTIDE SEQUENCE</scope>
    <source>
        <strain evidence="1">Duluth1</strain>
        <tissue evidence="1">Whole animal</tissue>
    </source>
</reference>
<name>A0A9D4S011_DREPO</name>
<proteinExistence type="predicted"/>
<reference evidence="1" key="2">
    <citation type="submission" date="2020-11" db="EMBL/GenBank/DDBJ databases">
        <authorList>
            <person name="McCartney M.A."/>
            <person name="Auch B."/>
            <person name="Kono T."/>
            <person name="Mallez S."/>
            <person name="Becker A."/>
            <person name="Gohl D.M."/>
            <person name="Silverstein K.A.T."/>
            <person name="Koren S."/>
            <person name="Bechman K.B."/>
            <person name="Herman A."/>
            <person name="Abrahante J.E."/>
            <person name="Garbe J."/>
        </authorList>
    </citation>
    <scope>NUCLEOTIDE SEQUENCE</scope>
    <source>
        <strain evidence="1">Duluth1</strain>
        <tissue evidence="1">Whole animal</tissue>
    </source>
</reference>